<evidence type="ECO:0000313" key="2">
    <source>
        <dbReference type="Proteomes" id="UP000037069"/>
    </source>
</evidence>
<sequence length="168" mass="18905">MAKTNFGMSLRFFSISFTRCIRPSNSRLMAAACSSAESSIKALNKIWCSNFFTLSICWNISYNCSLESISSLFNDCCKRAGFFESSSPVPFSITSNFAIQEKNIMIALYCITKRFVSHDLCFSLKKSLKSLSYGIQLRFVNFGLSFRHVGDGDIGRDNEFPLDEEPAL</sequence>
<dbReference type="EMBL" id="JRES01000956">
    <property type="protein sequence ID" value="KNC26761.1"/>
    <property type="molecule type" value="Genomic_DNA"/>
</dbReference>
<proteinExistence type="predicted"/>
<comment type="caution">
    <text evidence="1">The sequence shown here is derived from an EMBL/GenBank/DDBJ whole genome shotgun (WGS) entry which is preliminary data.</text>
</comment>
<name>A0A0L0C3D2_LUCCU</name>
<gene>
    <name evidence="1" type="ORF">FF38_00657</name>
</gene>
<protein>
    <submittedName>
        <fullName evidence="1">Uncharacterized protein</fullName>
    </submittedName>
</protein>
<reference evidence="1 2" key="1">
    <citation type="journal article" date="2015" name="Nat. Commun.">
        <title>Lucilia cuprina genome unlocks parasitic fly biology to underpin future interventions.</title>
        <authorList>
            <person name="Anstead C.A."/>
            <person name="Korhonen P.K."/>
            <person name="Young N.D."/>
            <person name="Hall R.S."/>
            <person name="Jex A.R."/>
            <person name="Murali S.C."/>
            <person name="Hughes D.S."/>
            <person name="Lee S.F."/>
            <person name="Perry T."/>
            <person name="Stroehlein A.J."/>
            <person name="Ansell B.R."/>
            <person name="Breugelmans B."/>
            <person name="Hofmann A."/>
            <person name="Qu J."/>
            <person name="Dugan S."/>
            <person name="Lee S.L."/>
            <person name="Chao H."/>
            <person name="Dinh H."/>
            <person name="Han Y."/>
            <person name="Doddapaneni H.V."/>
            <person name="Worley K.C."/>
            <person name="Muzny D.M."/>
            <person name="Ioannidis P."/>
            <person name="Waterhouse R.M."/>
            <person name="Zdobnov E.M."/>
            <person name="James P.J."/>
            <person name="Bagnall N.H."/>
            <person name="Kotze A.C."/>
            <person name="Gibbs R.A."/>
            <person name="Richards S."/>
            <person name="Batterham P."/>
            <person name="Gasser R.B."/>
        </authorList>
    </citation>
    <scope>NUCLEOTIDE SEQUENCE [LARGE SCALE GENOMIC DNA]</scope>
    <source>
        <strain evidence="1 2">LS</strain>
        <tissue evidence="1">Full body</tissue>
    </source>
</reference>
<dbReference type="AlphaFoldDB" id="A0A0L0C3D2"/>
<evidence type="ECO:0000313" key="1">
    <source>
        <dbReference type="EMBL" id="KNC26761.1"/>
    </source>
</evidence>
<organism evidence="1 2">
    <name type="scientific">Lucilia cuprina</name>
    <name type="common">Green bottle fly</name>
    <name type="synonym">Australian sheep blowfly</name>
    <dbReference type="NCBI Taxonomy" id="7375"/>
    <lineage>
        <taxon>Eukaryota</taxon>
        <taxon>Metazoa</taxon>
        <taxon>Ecdysozoa</taxon>
        <taxon>Arthropoda</taxon>
        <taxon>Hexapoda</taxon>
        <taxon>Insecta</taxon>
        <taxon>Pterygota</taxon>
        <taxon>Neoptera</taxon>
        <taxon>Endopterygota</taxon>
        <taxon>Diptera</taxon>
        <taxon>Brachycera</taxon>
        <taxon>Muscomorpha</taxon>
        <taxon>Oestroidea</taxon>
        <taxon>Calliphoridae</taxon>
        <taxon>Luciliinae</taxon>
        <taxon>Lucilia</taxon>
    </lineage>
</organism>
<keyword evidence="2" id="KW-1185">Reference proteome</keyword>
<accession>A0A0L0C3D2</accession>
<dbReference type="Proteomes" id="UP000037069">
    <property type="component" value="Unassembled WGS sequence"/>
</dbReference>